<reference evidence="3 4" key="1">
    <citation type="journal article" date="2018" name="Microb. Genom.">
        <title>Expanding an expanded genome: long-read sequencing of Trypanosoma cruzi.</title>
        <authorList>
            <person name="Berna L."/>
            <person name="Rodriguez M."/>
            <person name="Chiribao M.L."/>
            <person name="Parodi-Talice A."/>
            <person name="Pita S."/>
            <person name="Rijo G."/>
            <person name="Alvarez-Valin F."/>
            <person name="Robello C."/>
        </authorList>
    </citation>
    <scope>NUCLEOTIDE SEQUENCE [LARGE SCALE GENOMIC DNA]</scope>
    <source>
        <strain evidence="3 4">Dm28c</strain>
    </source>
</reference>
<proteinExistence type="predicted"/>
<dbReference type="VEuPathDB" id="TriTrypDB:TcG_00151"/>
<dbReference type="VEuPathDB" id="TriTrypDB:TCSYLVIO_006008"/>
<dbReference type="PROSITE" id="PS50245">
    <property type="entry name" value="CAP_GLY_2"/>
    <property type="match status" value="1"/>
</dbReference>
<dbReference type="VEuPathDB" id="TriTrypDB:Tc_MARK_4715"/>
<keyword evidence="3" id="KW-0418">Kinase</keyword>
<evidence type="ECO:0000259" key="2">
    <source>
        <dbReference type="PROSITE" id="PS50245"/>
    </source>
</evidence>
<dbReference type="EMBL" id="PRFA01000004">
    <property type="protein sequence ID" value="PWV01353.1"/>
    <property type="molecule type" value="Genomic_DNA"/>
</dbReference>
<dbReference type="SUPFAM" id="SSF74924">
    <property type="entry name" value="Cap-Gly domain"/>
    <property type="match status" value="1"/>
</dbReference>
<feature type="coiled-coil region" evidence="1">
    <location>
        <begin position="272"/>
        <end position="342"/>
    </location>
</feature>
<comment type="caution">
    <text evidence="3">The sequence shown here is derived from an EMBL/GenBank/DDBJ whole genome shotgun (WGS) entry which is preliminary data.</text>
</comment>
<dbReference type="VEuPathDB" id="TriTrypDB:BCY84_18532"/>
<dbReference type="VEuPathDB" id="TriTrypDB:TcBrA4_0086370"/>
<accession>A0A2V2W0W7</accession>
<dbReference type="VEuPathDB" id="TriTrypDB:TCDM_05366"/>
<dbReference type="GO" id="GO:0016301">
    <property type="term" value="F:kinase activity"/>
    <property type="evidence" value="ECO:0007669"/>
    <property type="project" value="UniProtKB-KW"/>
</dbReference>
<protein>
    <submittedName>
        <fullName evidence="3">Putative Associated kinase of Tb14-3-3</fullName>
    </submittedName>
</protein>
<feature type="domain" description="CAP-Gly" evidence="2">
    <location>
        <begin position="33"/>
        <end position="75"/>
    </location>
</feature>
<name>A0A2V2W0W7_TRYCR</name>
<keyword evidence="1" id="KW-0175">Coiled coil</keyword>
<dbReference type="VEuPathDB" id="TriTrypDB:C4B63_4g506"/>
<dbReference type="VEuPathDB" id="TriTrypDB:C3747_2g286"/>
<dbReference type="PANTHER" id="PTHR18916">
    <property type="entry name" value="DYNACTIN 1-RELATED MICROTUBULE-BINDING"/>
    <property type="match status" value="1"/>
</dbReference>
<dbReference type="VEuPathDB" id="TriTrypDB:ECC02_003188"/>
<gene>
    <name evidence="3" type="ORF">C4B63_4g506</name>
</gene>
<evidence type="ECO:0000313" key="3">
    <source>
        <dbReference type="EMBL" id="PWV01353.1"/>
    </source>
</evidence>
<dbReference type="Pfam" id="PF01302">
    <property type="entry name" value="CAP_GLY"/>
    <property type="match status" value="1"/>
</dbReference>
<dbReference type="InterPro" id="IPR036859">
    <property type="entry name" value="CAP-Gly_dom_sf"/>
</dbReference>
<dbReference type="VEuPathDB" id="TriTrypDB:TcCLB.508897.80"/>
<sequence>MAQASGCELMDFVSVLPVPPQTERRRGVLRFVGSTDFAPGLWMGIELFGTVGRNDGSVMGKSYFSCPAGQGVFVRPELVVPYMSEGEGPSGTVRKGDEFLAVVEPLRAELTRMQEELQQREAALREAREDLRNVMALHDAKSVELEREREEKSRMIILTTTACRNNVTATTQTDEDKAVEVKDLEIQRLQQQCADLKDLCELQEDEIHRQREHADDLAQIVENLRREHEEERVRMVEKIRSLEEEITQRQKTTAEDSAKADVEDMHLHAFQQQQEKEALRILKERYEQLYAERESERHEQEAKWKRATAEYEEALTQQREYKNRLLNEIRQLQHEIKDMRHSRERERVLQVPLSTLERDEYESQIYGLQWELMEVHEEMFSKRYDHFLAPVSSWNLPADVMRALSEEIMSLEPVLPFTTPEKCQQSRMVLFQMHPRDAEGGTITAAPL</sequence>
<organism evidence="3 4">
    <name type="scientific">Trypanosoma cruzi</name>
    <dbReference type="NCBI Taxonomy" id="5693"/>
    <lineage>
        <taxon>Eukaryota</taxon>
        <taxon>Discoba</taxon>
        <taxon>Euglenozoa</taxon>
        <taxon>Kinetoplastea</taxon>
        <taxon>Metakinetoplastina</taxon>
        <taxon>Trypanosomatida</taxon>
        <taxon>Trypanosomatidae</taxon>
        <taxon>Trypanosoma</taxon>
        <taxon>Schizotrypanum</taxon>
    </lineage>
</organism>
<dbReference type="OrthoDB" id="2130750at2759"/>
<dbReference type="AlphaFoldDB" id="A0A2V2W0W7"/>
<dbReference type="Gene3D" id="2.30.30.190">
    <property type="entry name" value="CAP Gly-rich-like domain"/>
    <property type="match status" value="1"/>
</dbReference>
<dbReference type="Proteomes" id="UP000246121">
    <property type="component" value="Unassembled WGS sequence"/>
</dbReference>
<evidence type="ECO:0000313" key="4">
    <source>
        <dbReference type="Proteomes" id="UP000246121"/>
    </source>
</evidence>
<dbReference type="InterPro" id="IPR000938">
    <property type="entry name" value="CAP-Gly_domain"/>
</dbReference>
<dbReference type="SMART" id="SM01052">
    <property type="entry name" value="CAP_GLY"/>
    <property type="match status" value="1"/>
</dbReference>
<keyword evidence="3" id="KW-0808">Transferase</keyword>
<dbReference type="VEuPathDB" id="TriTrypDB:TcCL_NonESM10854"/>
<feature type="coiled-coil region" evidence="1">
    <location>
        <begin position="103"/>
        <end position="148"/>
    </location>
</feature>
<feature type="coiled-coil region" evidence="1">
    <location>
        <begin position="179"/>
        <end position="245"/>
    </location>
</feature>
<evidence type="ECO:0000256" key="1">
    <source>
        <dbReference type="SAM" id="Coils"/>
    </source>
</evidence>